<evidence type="ECO:0000256" key="1">
    <source>
        <dbReference type="SAM" id="MobiDB-lite"/>
    </source>
</evidence>
<feature type="region of interest" description="Disordered" evidence="1">
    <location>
        <begin position="1"/>
        <end position="50"/>
    </location>
</feature>
<dbReference type="EMBL" id="GGEC01056695">
    <property type="protein sequence ID" value="MBX37179.1"/>
    <property type="molecule type" value="Transcribed_RNA"/>
</dbReference>
<feature type="compositionally biased region" description="Basic and acidic residues" evidence="1">
    <location>
        <begin position="15"/>
        <end position="24"/>
    </location>
</feature>
<name>A0A2P2N3X6_RHIMU</name>
<accession>A0A2P2N3X6</accession>
<proteinExistence type="predicted"/>
<feature type="compositionally biased region" description="Basic residues" evidence="1">
    <location>
        <begin position="28"/>
        <end position="50"/>
    </location>
</feature>
<dbReference type="AlphaFoldDB" id="A0A2P2N3X6"/>
<sequence>MNKMGHRQNKQCPTDSHKSRENHSIRISNRRRKHGHPFMKVTNSRKRTAN</sequence>
<organism evidence="2">
    <name type="scientific">Rhizophora mucronata</name>
    <name type="common">Asiatic mangrove</name>
    <dbReference type="NCBI Taxonomy" id="61149"/>
    <lineage>
        <taxon>Eukaryota</taxon>
        <taxon>Viridiplantae</taxon>
        <taxon>Streptophyta</taxon>
        <taxon>Embryophyta</taxon>
        <taxon>Tracheophyta</taxon>
        <taxon>Spermatophyta</taxon>
        <taxon>Magnoliopsida</taxon>
        <taxon>eudicotyledons</taxon>
        <taxon>Gunneridae</taxon>
        <taxon>Pentapetalae</taxon>
        <taxon>rosids</taxon>
        <taxon>fabids</taxon>
        <taxon>Malpighiales</taxon>
        <taxon>Rhizophoraceae</taxon>
        <taxon>Rhizophora</taxon>
    </lineage>
</organism>
<protein>
    <submittedName>
        <fullName evidence="2">Uncharacterized protein</fullName>
    </submittedName>
</protein>
<reference evidence="2" key="1">
    <citation type="submission" date="2018-02" db="EMBL/GenBank/DDBJ databases">
        <title>Rhizophora mucronata_Transcriptome.</title>
        <authorList>
            <person name="Meera S.P."/>
            <person name="Sreeshan A."/>
            <person name="Augustine A."/>
        </authorList>
    </citation>
    <scope>NUCLEOTIDE SEQUENCE</scope>
    <source>
        <tissue evidence="2">Leaf</tissue>
    </source>
</reference>
<evidence type="ECO:0000313" key="2">
    <source>
        <dbReference type="EMBL" id="MBX37179.1"/>
    </source>
</evidence>